<feature type="compositionally biased region" description="Basic and acidic residues" evidence="9">
    <location>
        <begin position="108"/>
        <end position="155"/>
    </location>
</feature>
<comment type="domain">
    <text evidence="8">The C-terminus contains a calmodulin-binding domain, which binds calmodulin in a calcium-dependent fashion.</text>
</comment>
<evidence type="ECO:0000256" key="7">
    <source>
        <dbReference type="ARBA" id="ARBA00023265"/>
    </source>
</evidence>
<feature type="transmembrane region" description="Helical" evidence="10">
    <location>
        <begin position="20"/>
        <end position="42"/>
    </location>
</feature>
<feature type="region of interest" description="Disordered" evidence="9">
    <location>
        <begin position="107"/>
        <end position="213"/>
    </location>
</feature>
<keyword evidence="12" id="KW-1185">Reference proteome</keyword>
<organism evidence="11 12">
    <name type="scientific">Aristolochia fimbriata</name>
    <name type="common">White veined hardy Dutchman's pipe vine</name>
    <dbReference type="NCBI Taxonomy" id="158543"/>
    <lineage>
        <taxon>Eukaryota</taxon>
        <taxon>Viridiplantae</taxon>
        <taxon>Streptophyta</taxon>
        <taxon>Embryophyta</taxon>
        <taxon>Tracheophyta</taxon>
        <taxon>Spermatophyta</taxon>
        <taxon>Magnoliopsida</taxon>
        <taxon>Magnoliidae</taxon>
        <taxon>Piperales</taxon>
        <taxon>Aristolochiaceae</taxon>
        <taxon>Aristolochia</taxon>
    </lineage>
</organism>
<evidence type="ECO:0000256" key="2">
    <source>
        <dbReference type="ARBA" id="ARBA00006574"/>
    </source>
</evidence>
<dbReference type="GO" id="GO:0016020">
    <property type="term" value="C:membrane"/>
    <property type="evidence" value="ECO:0007669"/>
    <property type="project" value="UniProtKB-SubCell"/>
</dbReference>
<dbReference type="AlphaFoldDB" id="A0AAV7E0Y5"/>
<comment type="caution">
    <text evidence="11">The sequence shown here is derived from an EMBL/GenBank/DDBJ whole genome shotgun (WGS) entry which is preliminary data.</text>
</comment>
<keyword evidence="8" id="KW-0112">Calmodulin-binding</keyword>
<sequence>MGGGGGEATERRLDQTPTWAVASVCAIIVVISIFLEKILHMVGEWFNRRRKKALYEALEKVKAELMVLGFISLLLTFGQSYITRVCITEESADTMLPCSLRSAAAFDPHGEGDSHAPVDAHADHGHGNPEEHEPADPHAEAGHGGQEHGTDDLHEGAGGGGPEKHGPGDPHEKDSHGEPEQQGPVDPHAEQGKPDDHAGEGEQGEHGAGGHRRRILQAKMLAYSSLKRRKLSGGASGFKCPPGKVSLVSVEALHQLHIFIFFLAVFHVAYSALTMTLGRLKIRAWKEWESETSSLDYEFSNDPARFRFAHETSFVRAHSGLYNRVAFSFYFVSFFRQFFRSVRKADYVTMRNGFINVHLAPGSKFNFQKYIKRSLEDDFKIIVEISPILWFSAVLFLLLNVEGYESLFWISLIPLLIILAVGTKLQAIITRMAIEIKERHAVVQGIPLVQLGDKHFWFGRPKLVLFLIQFTLFQNAFQIIYFLWIWYEFGLRSCFHRNFVLIVIRVVLGVFVQILCSYITLPLYALVSQMGSHMKKSIFDEQTSKAIKNWRLGAKKKSEGPPPPKTLGQSPGTSPTASPVNRVQRLRSMSHAGDGPDSPSDHDVSDLKGDKNSSRATLIANVEMESMPEDRKNVGEYTFSGERSLL</sequence>
<reference evidence="11 12" key="1">
    <citation type="submission" date="2021-07" db="EMBL/GenBank/DDBJ databases">
        <title>The Aristolochia fimbriata genome: insights into angiosperm evolution, floral development and chemical biosynthesis.</title>
        <authorList>
            <person name="Jiao Y."/>
        </authorList>
    </citation>
    <scope>NUCLEOTIDE SEQUENCE [LARGE SCALE GENOMIC DNA]</scope>
    <source>
        <strain evidence="11">IBCAS-2021</strain>
        <tissue evidence="11">Leaf</tissue>
    </source>
</reference>
<feature type="transmembrane region" description="Helical" evidence="10">
    <location>
        <begin position="256"/>
        <end position="277"/>
    </location>
</feature>
<accession>A0AAV7E0Y5</accession>
<feature type="compositionally biased region" description="Polar residues" evidence="9">
    <location>
        <begin position="567"/>
        <end position="581"/>
    </location>
</feature>
<evidence type="ECO:0000256" key="10">
    <source>
        <dbReference type="SAM" id="Phobius"/>
    </source>
</evidence>
<evidence type="ECO:0000313" key="12">
    <source>
        <dbReference type="Proteomes" id="UP000825729"/>
    </source>
</evidence>
<evidence type="ECO:0000256" key="1">
    <source>
        <dbReference type="ARBA" id="ARBA00004141"/>
    </source>
</evidence>
<dbReference type="PANTHER" id="PTHR31942:SF49">
    <property type="entry name" value="MLO-LIKE PROTEIN 8"/>
    <property type="match status" value="1"/>
</dbReference>
<dbReference type="Pfam" id="PF03094">
    <property type="entry name" value="Mlo"/>
    <property type="match status" value="2"/>
</dbReference>
<gene>
    <name evidence="8" type="primary">MLO</name>
    <name evidence="11" type="ORF">H6P81_018399</name>
</gene>
<comment type="function">
    <text evidence="8">May be involved in modulation of pathogen defense and leaf cell death.</text>
</comment>
<feature type="compositionally biased region" description="Basic and acidic residues" evidence="9">
    <location>
        <begin position="162"/>
        <end position="179"/>
    </location>
</feature>
<keyword evidence="4 8" id="KW-0611">Plant defense</keyword>
<keyword evidence="7 8" id="KW-0568">Pathogenesis-related protein</keyword>
<comment type="similarity">
    <text evidence="2 8">Belongs to the MLO family.</text>
</comment>
<feature type="region of interest" description="Disordered" evidence="9">
    <location>
        <begin position="553"/>
        <end position="646"/>
    </location>
</feature>
<keyword evidence="5 8" id="KW-1133">Transmembrane helix</keyword>
<proteinExistence type="inferred from homology"/>
<dbReference type="InterPro" id="IPR004326">
    <property type="entry name" value="Mlo"/>
</dbReference>
<feature type="compositionally biased region" description="Basic and acidic residues" evidence="9">
    <location>
        <begin position="187"/>
        <end position="205"/>
    </location>
</feature>
<comment type="subcellular location">
    <subcellularLocation>
        <location evidence="1 8">Membrane</location>
        <topology evidence="1 8">Multi-pass membrane protein</topology>
    </subcellularLocation>
</comment>
<keyword evidence="6 8" id="KW-0472">Membrane</keyword>
<dbReference type="Proteomes" id="UP000825729">
    <property type="component" value="Unassembled WGS sequence"/>
</dbReference>
<feature type="transmembrane region" description="Helical" evidence="10">
    <location>
        <begin position="499"/>
        <end position="527"/>
    </location>
</feature>
<evidence type="ECO:0000256" key="8">
    <source>
        <dbReference type="RuleBase" id="RU280816"/>
    </source>
</evidence>
<feature type="transmembrane region" description="Helical" evidence="10">
    <location>
        <begin position="63"/>
        <end position="82"/>
    </location>
</feature>
<feature type="transmembrane region" description="Helical" evidence="10">
    <location>
        <begin position="407"/>
        <end position="429"/>
    </location>
</feature>
<name>A0AAV7E0Y5_ARIFI</name>
<evidence type="ECO:0000256" key="3">
    <source>
        <dbReference type="ARBA" id="ARBA00022692"/>
    </source>
</evidence>
<feature type="transmembrane region" description="Helical" evidence="10">
    <location>
        <begin position="381"/>
        <end position="401"/>
    </location>
</feature>
<feature type="compositionally biased region" description="Basic and acidic residues" evidence="9">
    <location>
        <begin position="599"/>
        <end position="613"/>
    </location>
</feature>
<dbReference type="GO" id="GO:0005516">
    <property type="term" value="F:calmodulin binding"/>
    <property type="evidence" value="ECO:0007669"/>
    <property type="project" value="UniProtKB-KW"/>
</dbReference>
<evidence type="ECO:0000256" key="4">
    <source>
        <dbReference type="ARBA" id="ARBA00022821"/>
    </source>
</evidence>
<keyword evidence="3 8" id="KW-0812">Transmembrane</keyword>
<dbReference type="EMBL" id="JAINDJ010000007">
    <property type="protein sequence ID" value="KAG9442545.1"/>
    <property type="molecule type" value="Genomic_DNA"/>
</dbReference>
<evidence type="ECO:0000256" key="6">
    <source>
        <dbReference type="ARBA" id="ARBA00023136"/>
    </source>
</evidence>
<evidence type="ECO:0000256" key="5">
    <source>
        <dbReference type="ARBA" id="ARBA00022989"/>
    </source>
</evidence>
<dbReference type="GO" id="GO:0006952">
    <property type="term" value="P:defense response"/>
    <property type="evidence" value="ECO:0007669"/>
    <property type="project" value="UniProtKB-KW"/>
</dbReference>
<feature type="transmembrane region" description="Helical" evidence="10">
    <location>
        <begin position="463"/>
        <end position="487"/>
    </location>
</feature>
<protein>
    <recommendedName>
        <fullName evidence="8">MLO-like protein</fullName>
    </recommendedName>
</protein>
<evidence type="ECO:0000256" key="9">
    <source>
        <dbReference type="SAM" id="MobiDB-lite"/>
    </source>
</evidence>
<dbReference type="PANTHER" id="PTHR31942">
    <property type="entry name" value="MLO-LIKE PROTEIN 1"/>
    <property type="match status" value="1"/>
</dbReference>
<evidence type="ECO:0000313" key="11">
    <source>
        <dbReference type="EMBL" id="KAG9442545.1"/>
    </source>
</evidence>